<dbReference type="STRING" id="1486859.SAMN05444273_10166"/>
<protein>
    <recommendedName>
        <fullName evidence="4">DUF4168 domain-containing protein</fullName>
    </recommendedName>
</protein>
<name>A0A1M4SGI9_9RHOB</name>
<evidence type="ECO:0000256" key="1">
    <source>
        <dbReference type="SAM" id="SignalP"/>
    </source>
</evidence>
<evidence type="ECO:0008006" key="4">
    <source>
        <dbReference type="Google" id="ProtNLM"/>
    </source>
</evidence>
<feature type="signal peptide" evidence="1">
    <location>
        <begin position="1"/>
        <end position="20"/>
    </location>
</feature>
<dbReference type="Proteomes" id="UP000184144">
    <property type="component" value="Unassembled WGS sequence"/>
</dbReference>
<reference evidence="3" key="1">
    <citation type="submission" date="2016-11" db="EMBL/GenBank/DDBJ databases">
        <authorList>
            <person name="Varghese N."/>
            <person name="Submissions S."/>
        </authorList>
    </citation>
    <scope>NUCLEOTIDE SEQUENCE [LARGE SCALE GENOMIC DNA]</scope>
    <source>
        <strain evidence="3">DSM 100566</strain>
    </source>
</reference>
<sequence>MKFFITTLVATIAFAAPSFAESHASSVEELLAMSNNSAAEIMLNDSSMGDVDAAQMRFALGNMSAAEREAFFSSDTASRKQILAAQMKLMESDSAAEMNN</sequence>
<keyword evidence="3" id="KW-1185">Reference proteome</keyword>
<gene>
    <name evidence="2" type="ORF">SAMN05444273_10166</name>
</gene>
<accession>A0A1M4SGI9</accession>
<evidence type="ECO:0000313" key="2">
    <source>
        <dbReference type="EMBL" id="SHE31320.1"/>
    </source>
</evidence>
<dbReference type="EMBL" id="FQUV01000001">
    <property type="protein sequence ID" value="SHE31320.1"/>
    <property type="molecule type" value="Genomic_DNA"/>
</dbReference>
<dbReference type="OrthoDB" id="7867528at2"/>
<proteinExistence type="predicted"/>
<organism evidence="2 3">
    <name type="scientific">Litoreibacter ascidiaceicola</name>
    <dbReference type="NCBI Taxonomy" id="1486859"/>
    <lineage>
        <taxon>Bacteria</taxon>
        <taxon>Pseudomonadati</taxon>
        <taxon>Pseudomonadota</taxon>
        <taxon>Alphaproteobacteria</taxon>
        <taxon>Rhodobacterales</taxon>
        <taxon>Roseobacteraceae</taxon>
        <taxon>Litoreibacter</taxon>
    </lineage>
</organism>
<feature type="chain" id="PRO_5009907326" description="DUF4168 domain-containing protein" evidence="1">
    <location>
        <begin position="21"/>
        <end position="100"/>
    </location>
</feature>
<dbReference type="RefSeq" id="WP_073138711.1">
    <property type="nucleotide sequence ID" value="NZ_FQUV01000001.1"/>
</dbReference>
<keyword evidence="1" id="KW-0732">Signal</keyword>
<dbReference type="AlphaFoldDB" id="A0A1M4SGI9"/>
<evidence type="ECO:0000313" key="3">
    <source>
        <dbReference type="Proteomes" id="UP000184144"/>
    </source>
</evidence>